<evidence type="ECO:0000256" key="2">
    <source>
        <dbReference type="ARBA" id="ARBA00022490"/>
    </source>
</evidence>
<evidence type="ECO:0000256" key="5">
    <source>
        <dbReference type="ARBA" id="ARBA00023273"/>
    </source>
</evidence>
<evidence type="ECO:0000313" key="10">
    <source>
        <dbReference type="Ensembl" id="ENSAZOP00000020443.1"/>
    </source>
</evidence>
<sequence>MAELHVIGQLVGASGFPQRRLFCKWGLHAGSAWKLLEGLREGQTQVDDPQAGDTAFWCHPIDVHYATKGLQGASPNCPQIVPKVSPKCPQGVCKVCPNCPQGVPKVSPNSPQIVPKVSPKSSQGVPK</sequence>
<keyword evidence="3" id="KW-0970">Cilium biogenesis/degradation</keyword>
<keyword evidence="11" id="KW-1185">Reference proteome</keyword>
<keyword evidence="2" id="KW-0963">Cytoplasm</keyword>
<comment type="similarity">
    <text evidence="7">Belongs to the B9D family.</text>
</comment>
<proteinExistence type="inferred from homology"/>
<dbReference type="GO" id="GO:0060271">
    <property type="term" value="P:cilium assembly"/>
    <property type="evidence" value="ECO:0007669"/>
    <property type="project" value="TreeGrafter"/>
</dbReference>
<evidence type="ECO:0000256" key="3">
    <source>
        <dbReference type="ARBA" id="ARBA00022794"/>
    </source>
</evidence>
<dbReference type="GO" id="GO:0036038">
    <property type="term" value="C:MKS complex"/>
    <property type="evidence" value="ECO:0007669"/>
    <property type="project" value="TreeGrafter"/>
</dbReference>
<dbReference type="Pfam" id="PF07162">
    <property type="entry name" value="B9-C2"/>
    <property type="match status" value="1"/>
</dbReference>
<protein>
    <recommendedName>
        <fullName evidence="8">B9 domain-containing protein 2</fullName>
    </recommendedName>
</protein>
<name>A0A8B9VCT4_9AVES</name>
<keyword evidence="5" id="KW-0966">Cell projection</keyword>
<feature type="region of interest" description="Disordered" evidence="9">
    <location>
        <begin position="103"/>
        <end position="127"/>
    </location>
</feature>
<accession>A0A8B9VCT4</accession>
<dbReference type="Proteomes" id="UP000694549">
    <property type="component" value="Unplaced"/>
</dbReference>
<evidence type="ECO:0000256" key="4">
    <source>
        <dbReference type="ARBA" id="ARBA00023212"/>
    </source>
</evidence>
<reference evidence="10" key="1">
    <citation type="submission" date="2025-08" db="UniProtKB">
        <authorList>
            <consortium name="Ensembl"/>
        </authorList>
    </citation>
    <scope>IDENTIFICATION</scope>
</reference>
<dbReference type="AlphaFoldDB" id="A0A8B9VCT4"/>
<comment type="subcellular location">
    <subcellularLocation>
        <location evidence="1">Cytoplasm</location>
        <location evidence="1">Cytoskeleton</location>
        <location evidence="1">Cilium basal body</location>
    </subcellularLocation>
</comment>
<evidence type="ECO:0000256" key="6">
    <source>
        <dbReference type="ARBA" id="ARBA00037672"/>
    </source>
</evidence>
<evidence type="ECO:0000256" key="7">
    <source>
        <dbReference type="ARBA" id="ARBA00038411"/>
    </source>
</evidence>
<dbReference type="InterPro" id="IPR010796">
    <property type="entry name" value="C2_B9-type_dom"/>
</dbReference>
<evidence type="ECO:0000256" key="8">
    <source>
        <dbReference type="ARBA" id="ARBA00039272"/>
    </source>
</evidence>
<dbReference type="PANTHER" id="PTHR12968:SF2">
    <property type="entry name" value="B9 DOMAIN-CONTAINING PROTEIN 2"/>
    <property type="match status" value="1"/>
</dbReference>
<dbReference type="Ensembl" id="ENSAZOT00000021961.1">
    <property type="protein sequence ID" value="ENSAZOP00000020443.1"/>
    <property type="gene ID" value="ENSAZOG00000013253.1"/>
</dbReference>
<evidence type="ECO:0000256" key="1">
    <source>
        <dbReference type="ARBA" id="ARBA00004120"/>
    </source>
</evidence>
<evidence type="ECO:0000313" key="11">
    <source>
        <dbReference type="Proteomes" id="UP000694549"/>
    </source>
</evidence>
<dbReference type="PROSITE" id="PS51381">
    <property type="entry name" value="C2_B9"/>
    <property type="match status" value="1"/>
</dbReference>
<keyword evidence="4" id="KW-0206">Cytoskeleton</keyword>
<organism evidence="10 11">
    <name type="scientific">Anas zonorhyncha</name>
    <name type="common">Eastern spot-billed duck</name>
    <dbReference type="NCBI Taxonomy" id="75864"/>
    <lineage>
        <taxon>Eukaryota</taxon>
        <taxon>Metazoa</taxon>
        <taxon>Chordata</taxon>
        <taxon>Craniata</taxon>
        <taxon>Vertebrata</taxon>
        <taxon>Euteleostomi</taxon>
        <taxon>Archelosauria</taxon>
        <taxon>Archosauria</taxon>
        <taxon>Dinosauria</taxon>
        <taxon>Saurischia</taxon>
        <taxon>Theropoda</taxon>
        <taxon>Coelurosauria</taxon>
        <taxon>Aves</taxon>
        <taxon>Neognathae</taxon>
        <taxon>Galloanserae</taxon>
        <taxon>Anseriformes</taxon>
        <taxon>Anatidae</taxon>
        <taxon>Anatinae</taxon>
        <taxon>Anas</taxon>
    </lineage>
</organism>
<evidence type="ECO:0000256" key="9">
    <source>
        <dbReference type="SAM" id="MobiDB-lite"/>
    </source>
</evidence>
<reference evidence="10" key="2">
    <citation type="submission" date="2025-09" db="UniProtKB">
        <authorList>
            <consortium name="Ensembl"/>
        </authorList>
    </citation>
    <scope>IDENTIFICATION</scope>
</reference>
<dbReference type="PANTHER" id="PTHR12968">
    <property type="entry name" value="B9 DOMAIN-CONTAINING"/>
    <property type="match status" value="1"/>
</dbReference>
<comment type="function">
    <text evidence="6">Component of the tectonic-like complex, a complex localized at the transition zone of primary cilia and acting as a barrier that prevents diffusion of transmembrane proteins between the cilia and plasma membranes.</text>
</comment>